<dbReference type="Proteomes" id="UP000886611">
    <property type="component" value="Unassembled WGS sequence"/>
</dbReference>
<organism evidence="5 6">
    <name type="scientific">Polypterus senegalus</name>
    <name type="common">Senegal bichir</name>
    <dbReference type="NCBI Taxonomy" id="55291"/>
    <lineage>
        <taxon>Eukaryota</taxon>
        <taxon>Metazoa</taxon>
        <taxon>Chordata</taxon>
        <taxon>Craniata</taxon>
        <taxon>Vertebrata</taxon>
        <taxon>Euteleostomi</taxon>
        <taxon>Actinopterygii</taxon>
        <taxon>Polypteriformes</taxon>
        <taxon>Polypteridae</taxon>
        <taxon>Polypterus</taxon>
    </lineage>
</organism>
<protein>
    <submittedName>
        <fullName evidence="5">RFA3 protein</fullName>
    </submittedName>
</protein>
<dbReference type="Gene3D" id="2.40.50.140">
    <property type="entry name" value="Nucleic acid-binding proteins"/>
    <property type="match status" value="1"/>
</dbReference>
<accession>A0A8X7XB21</accession>
<evidence type="ECO:0000313" key="5">
    <source>
        <dbReference type="EMBL" id="KAG2464842.1"/>
    </source>
</evidence>
<evidence type="ECO:0000313" key="6">
    <source>
        <dbReference type="Proteomes" id="UP000886611"/>
    </source>
</evidence>
<dbReference type="InterPro" id="IPR012340">
    <property type="entry name" value="NA-bd_OB-fold"/>
</dbReference>
<evidence type="ECO:0000256" key="2">
    <source>
        <dbReference type="ARBA" id="ARBA00009761"/>
    </source>
</evidence>
<dbReference type="Pfam" id="PF08661">
    <property type="entry name" value="Rep_fac-A_3"/>
    <property type="match status" value="1"/>
</dbReference>
<feature type="region of interest" description="Disordered" evidence="4">
    <location>
        <begin position="107"/>
        <end position="135"/>
    </location>
</feature>
<feature type="non-terminal residue" evidence="5">
    <location>
        <position position="1"/>
    </location>
</feature>
<name>A0A8X7XB21_POLSE</name>
<feature type="region of interest" description="Disordered" evidence="4">
    <location>
        <begin position="1"/>
        <end position="32"/>
    </location>
</feature>
<evidence type="ECO:0000256" key="1">
    <source>
        <dbReference type="ARBA" id="ARBA00004123"/>
    </source>
</evidence>
<dbReference type="GO" id="GO:0006284">
    <property type="term" value="P:base-excision repair"/>
    <property type="evidence" value="ECO:0007669"/>
    <property type="project" value="TreeGrafter"/>
</dbReference>
<evidence type="ECO:0000256" key="4">
    <source>
        <dbReference type="SAM" id="MobiDB-lite"/>
    </source>
</evidence>
<proteinExistence type="inferred from homology"/>
<feature type="compositionally biased region" description="Basic and acidic residues" evidence="4">
    <location>
        <begin position="19"/>
        <end position="31"/>
    </location>
</feature>
<comment type="subcellular location">
    <subcellularLocation>
        <location evidence="1">Nucleus</location>
    </subcellularLocation>
</comment>
<feature type="non-terminal residue" evidence="5">
    <location>
        <position position="135"/>
    </location>
</feature>
<dbReference type="GO" id="GO:0035861">
    <property type="term" value="C:site of double-strand break"/>
    <property type="evidence" value="ECO:0007669"/>
    <property type="project" value="TreeGrafter"/>
</dbReference>
<dbReference type="GO" id="GO:0000724">
    <property type="term" value="P:double-strand break repair via homologous recombination"/>
    <property type="evidence" value="ECO:0007669"/>
    <property type="project" value="TreeGrafter"/>
</dbReference>
<dbReference type="GO" id="GO:0005662">
    <property type="term" value="C:DNA replication factor A complex"/>
    <property type="evidence" value="ECO:0007669"/>
    <property type="project" value="TreeGrafter"/>
</dbReference>
<dbReference type="GO" id="GO:0006289">
    <property type="term" value="P:nucleotide-excision repair"/>
    <property type="evidence" value="ECO:0007669"/>
    <property type="project" value="TreeGrafter"/>
</dbReference>
<keyword evidence="6" id="KW-1185">Reference proteome</keyword>
<dbReference type="SUPFAM" id="SSF50249">
    <property type="entry name" value="Nucleic acid-binding proteins"/>
    <property type="match status" value="1"/>
</dbReference>
<dbReference type="InterPro" id="IPR013970">
    <property type="entry name" value="Rfa2"/>
</dbReference>
<dbReference type="GO" id="GO:0003684">
    <property type="term" value="F:damaged DNA binding"/>
    <property type="evidence" value="ECO:0007669"/>
    <property type="project" value="TreeGrafter"/>
</dbReference>
<sequence>MSSAAAERQQCAFSPIDNDSGRDTKWLEHSGIHPSGLSFILSDGEGKNASIELSEPLEEELSGTVEVIGRVTTKATIFANTFVPFREDKISFAIVMDGRGPCLARTPLPWKDRGSKCGQSITSPRTLDDSPLGGQ</sequence>
<reference evidence="5 6" key="1">
    <citation type="journal article" date="2021" name="Cell">
        <title>Tracing the genetic footprints of vertebrate landing in non-teleost ray-finned fishes.</title>
        <authorList>
            <person name="Bi X."/>
            <person name="Wang K."/>
            <person name="Yang L."/>
            <person name="Pan H."/>
            <person name="Jiang H."/>
            <person name="Wei Q."/>
            <person name="Fang M."/>
            <person name="Yu H."/>
            <person name="Zhu C."/>
            <person name="Cai Y."/>
            <person name="He Y."/>
            <person name="Gan X."/>
            <person name="Zeng H."/>
            <person name="Yu D."/>
            <person name="Zhu Y."/>
            <person name="Jiang H."/>
            <person name="Qiu Q."/>
            <person name="Yang H."/>
            <person name="Zhang Y.E."/>
            <person name="Wang W."/>
            <person name="Zhu M."/>
            <person name="He S."/>
            <person name="Zhang G."/>
        </authorList>
    </citation>
    <scope>NUCLEOTIDE SEQUENCE [LARGE SCALE GENOMIC DNA]</scope>
    <source>
        <strain evidence="5">Bchr_013</strain>
    </source>
</reference>
<dbReference type="GO" id="GO:0003697">
    <property type="term" value="F:single-stranded DNA binding"/>
    <property type="evidence" value="ECO:0007669"/>
    <property type="project" value="TreeGrafter"/>
</dbReference>
<dbReference type="GO" id="GO:0006298">
    <property type="term" value="P:mismatch repair"/>
    <property type="evidence" value="ECO:0007669"/>
    <property type="project" value="TreeGrafter"/>
</dbReference>
<keyword evidence="3" id="KW-0539">Nucleus</keyword>
<dbReference type="EMBL" id="JAATIS010002524">
    <property type="protein sequence ID" value="KAG2464842.1"/>
    <property type="molecule type" value="Genomic_DNA"/>
</dbReference>
<comment type="similarity">
    <text evidence="2">Belongs to the replication factor A protein 3 family.</text>
</comment>
<comment type="caution">
    <text evidence="5">The sequence shown here is derived from an EMBL/GenBank/DDBJ whole genome shotgun (WGS) entry which is preliminary data.</text>
</comment>
<gene>
    <name evidence="5" type="primary">Rpa3</name>
    <name evidence="5" type="ORF">GTO96_0009573</name>
</gene>
<dbReference type="PANTHER" id="PTHR15114:SF1">
    <property type="entry name" value="REPLICATION PROTEIN A 14 KDA SUBUNIT"/>
    <property type="match status" value="1"/>
</dbReference>
<dbReference type="PANTHER" id="PTHR15114">
    <property type="entry name" value="REPLICATION PROTEIN A3"/>
    <property type="match status" value="1"/>
</dbReference>
<evidence type="ECO:0000256" key="3">
    <source>
        <dbReference type="ARBA" id="ARBA00023242"/>
    </source>
</evidence>
<dbReference type="GO" id="GO:0006260">
    <property type="term" value="P:DNA replication"/>
    <property type="evidence" value="ECO:0007669"/>
    <property type="project" value="InterPro"/>
</dbReference>
<dbReference type="AlphaFoldDB" id="A0A8X7XB21"/>